<feature type="non-terminal residue" evidence="1">
    <location>
        <position position="1"/>
    </location>
</feature>
<dbReference type="EMBL" id="CAJVPU010016228">
    <property type="protein sequence ID" value="CAG8651883.1"/>
    <property type="molecule type" value="Genomic_DNA"/>
</dbReference>
<comment type="caution">
    <text evidence="1">The sequence shown here is derived from an EMBL/GenBank/DDBJ whole genome shotgun (WGS) entry which is preliminary data.</text>
</comment>
<dbReference type="Proteomes" id="UP000789702">
    <property type="component" value="Unassembled WGS sequence"/>
</dbReference>
<keyword evidence="2" id="KW-1185">Reference proteome</keyword>
<evidence type="ECO:0000313" key="1">
    <source>
        <dbReference type="EMBL" id="CAG8651883.1"/>
    </source>
</evidence>
<protein>
    <submittedName>
        <fullName evidence="1">10271_t:CDS:1</fullName>
    </submittedName>
</protein>
<organism evidence="1 2">
    <name type="scientific">Dentiscutata heterogama</name>
    <dbReference type="NCBI Taxonomy" id="1316150"/>
    <lineage>
        <taxon>Eukaryota</taxon>
        <taxon>Fungi</taxon>
        <taxon>Fungi incertae sedis</taxon>
        <taxon>Mucoromycota</taxon>
        <taxon>Glomeromycotina</taxon>
        <taxon>Glomeromycetes</taxon>
        <taxon>Diversisporales</taxon>
        <taxon>Gigasporaceae</taxon>
        <taxon>Dentiscutata</taxon>
    </lineage>
</organism>
<proteinExistence type="predicted"/>
<accession>A0ACA9NE72</accession>
<evidence type="ECO:0000313" key="2">
    <source>
        <dbReference type="Proteomes" id="UP000789702"/>
    </source>
</evidence>
<gene>
    <name evidence="1" type="ORF">DHETER_LOCUS9339</name>
</gene>
<reference evidence="1" key="1">
    <citation type="submission" date="2021-06" db="EMBL/GenBank/DDBJ databases">
        <authorList>
            <person name="Kallberg Y."/>
            <person name="Tangrot J."/>
            <person name="Rosling A."/>
        </authorList>
    </citation>
    <scope>NUCLEOTIDE SEQUENCE</scope>
    <source>
        <strain evidence="1">IL203A</strain>
    </source>
</reference>
<name>A0ACA9NE72_9GLOM</name>
<sequence>LLEDFEALVKEFEKSFGDADKSRTATNKIQKLSKDLEQLQFRTGLHNEIKDLLLTLEDPILLNDAISKIDAVRFKPLSEEEKRFKLLSEGKKDDAVPIISVYIAVNQSTLLNITPRSIIGHQESYYSHHREIVKKRTTPAAVRRLRLDQEFNLLSKTSLVSLTTALTSEIIYMYLIGSK</sequence>